<proteinExistence type="predicted"/>
<feature type="transmembrane region" description="Helical" evidence="1">
    <location>
        <begin position="12"/>
        <end position="38"/>
    </location>
</feature>
<evidence type="ECO:0000313" key="2">
    <source>
        <dbReference type="EMBL" id="KJA21289.1"/>
    </source>
</evidence>
<feature type="transmembrane region" description="Helical" evidence="1">
    <location>
        <begin position="220"/>
        <end position="239"/>
    </location>
</feature>
<sequence>MRCLHPPTLQKLKLIFLSAFLIVGSTTIFSMAATHLAIKPLNFIAPNAQLIRAQIVVTTELLSVDATARTMEMDWYPALGTGCNPDHDFVADLYFNPTPPFTPVYQLNTSILCAEVPVIITPVFRTVTQLLGTVADPASAMTHSSLQEYPFDVYTARISIYALDHDTGEFISLNITHSYGIAVNFEVTLHRTIILNGPNTDNASPLQIDLQVTRSKASKMFVVLVAVSNWLVTAAFLVISAAAMVYPNPHYYNEMFVLPVGVLFAFTSIRTNLPGAPAGFGARIDLFSILPVLVIVTLCSFFLLLIVLHHRLFEREKVKDMDEAEVDLQTHPLPILDDISCTLSIYMTSQHSEDSGVTGV</sequence>
<keyword evidence="1" id="KW-0472">Membrane</keyword>
<dbReference type="Proteomes" id="UP000054270">
    <property type="component" value="Unassembled WGS sequence"/>
</dbReference>
<evidence type="ECO:0008006" key="4">
    <source>
        <dbReference type="Google" id="ProtNLM"/>
    </source>
</evidence>
<dbReference type="AlphaFoldDB" id="A0A0D2NRA5"/>
<reference evidence="3" key="1">
    <citation type="submission" date="2014-04" db="EMBL/GenBank/DDBJ databases">
        <title>Evolutionary Origins and Diversification of the Mycorrhizal Mutualists.</title>
        <authorList>
            <consortium name="DOE Joint Genome Institute"/>
            <consortium name="Mycorrhizal Genomics Consortium"/>
            <person name="Kohler A."/>
            <person name="Kuo A."/>
            <person name="Nagy L.G."/>
            <person name="Floudas D."/>
            <person name="Copeland A."/>
            <person name="Barry K.W."/>
            <person name="Cichocki N."/>
            <person name="Veneault-Fourrey C."/>
            <person name="LaButti K."/>
            <person name="Lindquist E.A."/>
            <person name="Lipzen A."/>
            <person name="Lundell T."/>
            <person name="Morin E."/>
            <person name="Murat C."/>
            <person name="Riley R."/>
            <person name="Ohm R."/>
            <person name="Sun H."/>
            <person name="Tunlid A."/>
            <person name="Henrissat B."/>
            <person name="Grigoriev I.V."/>
            <person name="Hibbett D.S."/>
            <person name="Martin F."/>
        </authorList>
    </citation>
    <scope>NUCLEOTIDE SEQUENCE [LARGE SCALE GENOMIC DNA]</scope>
    <source>
        <strain evidence="3">FD-334 SS-4</strain>
    </source>
</reference>
<keyword evidence="1" id="KW-0812">Transmembrane</keyword>
<evidence type="ECO:0000313" key="3">
    <source>
        <dbReference type="Proteomes" id="UP000054270"/>
    </source>
</evidence>
<organism evidence="2 3">
    <name type="scientific">Hypholoma sublateritium (strain FD-334 SS-4)</name>
    <dbReference type="NCBI Taxonomy" id="945553"/>
    <lineage>
        <taxon>Eukaryota</taxon>
        <taxon>Fungi</taxon>
        <taxon>Dikarya</taxon>
        <taxon>Basidiomycota</taxon>
        <taxon>Agaricomycotina</taxon>
        <taxon>Agaricomycetes</taxon>
        <taxon>Agaricomycetidae</taxon>
        <taxon>Agaricales</taxon>
        <taxon>Agaricineae</taxon>
        <taxon>Strophariaceae</taxon>
        <taxon>Hypholoma</taxon>
    </lineage>
</organism>
<evidence type="ECO:0000256" key="1">
    <source>
        <dbReference type="SAM" id="Phobius"/>
    </source>
</evidence>
<gene>
    <name evidence="2" type="ORF">HYPSUDRAFT_739272</name>
</gene>
<keyword evidence="1" id="KW-1133">Transmembrane helix</keyword>
<dbReference type="OrthoDB" id="2923771at2759"/>
<keyword evidence="3" id="KW-1185">Reference proteome</keyword>
<accession>A0A0D2NRA5</accession>
<name>A0A0D2NRA5_HYPSF</name>
<protein>
    <recommendedName>
        <fullName evidence="4">Transmembrane protein</fullName>
    </recommendedName>
</protein>
<feature type="transmembrane region" description="Helical" evidence="1">
    <location>
        <begin position="289"/>
        <end position="308"/>
    </location>
</feature>
<dbReference type="InterPro" id="IPR027948">
    <property type="entry name" value="DUF4436"/>
</dbReference>
<dbReference type="STRING" id="945553.A0A0D2NRA5"/>
<dbReference type="OMA" id="RTMEMDW"/>
<dbReference type="Pfam" id="PF14494">
    <property type="entry name" value="DUF4436"/>
    <property type="match status" value="1"/>
</dbReference>
<dbReference type="EMBL" id="KN817559">
    <property type="protein sequence ID" value="KJA21289.1"/>
    <property type="molecule type" value="Genomic_DNA"/>
</dbReference>